<proteinExistence type="predicted"/>
<reference evidence="1" key="1">
    <citation type="submission" date="2021-05" db="EMBL/GenBank/DDBJ databases">
        <title>Complete genome sequence of the cellulolytic planctomycete Telmatocola sphagniphila SP2T and characterization of the first cellulase from planctomycetes.</title>
        <authorList>
            <person name="Rakitin A.L."/>
            <person name="Beletsky A.V."/>
            <person name="Naumoff D.G."/>
            <person name="Kulichevskaya I.S."/>
            <person name="Mardanov A.V."/>
            <person name="Ravin N.V."/>
            <person name="Dedysh S.N."/>
        </authorList>
    </citation>
    <scope>NUCLEOTIDE SEQUENCE</scope>
    <source>
        <strain evidence="1">SP2T</strain>
    </source>
</reference>
<keyword evidence="2" id="KW-1185">Reference proteome</keyword>
<dbReference type="EMBL" id="CP074694">
    <property type="protein sequence ID" value="QVL30234.1"/>
    <property type="molecule type" value="Genomic_DNA"/>
</dbReference>
<sequence length="58" mass="6541">MADEDEVVVFGEVFEEQPQLSQTGHIHEVSVVENGGDRLARMVEAEGLLSRTEFWSHL</sequence>
<evidence type="ECO:0000313" key="1">
    <source>
        <dbReference type="EMBL" id="QVL30234.1"/>
    </source>
</evidence>
<dbReference type="Proteomes" id="UP000676194">
    <property type="component" value="Chromosome"/>
</dbReference>
<dbReference type="RefSeq" id="WP_213494111.1">
    <property type="nucleotide sequence ID" value="NZ_CP074694.1"/>
</dbReference>
<accession>A0A8E6B2S6</accession>
<gene>
    <name evidence="1" type="ORF">KIH39_15380</name>
</gene>
<organism evidence="1 2">
    <name type="scientific">Telmatocola sphagniphila</name>
    <dbReference type="NCBI Taxonomy" id="1123043"/>
    <lineage>
        <taxon>Bacteria</taxon>
        <taxon>Pseudomonadati</taxon>
        <taxon>Planctomycetota</taxon>
        <taxon>Planctomycetia</taxon>
        <taxon>Gemmatales</taxon>
        <taxon>Gemmataceae</taxon>
    </lineage>
</organism>
<protein>
    <submittedName>
        <fullName evidence="1">Uncharacterized protein</fullName>
    </submittedName>
</protein>
<name>A0A8E6B2S6_9BACT</name>
<dbReference type="KEGG" id="tsph:KIH39_15380"/>
<evidence type="ECO:0000313" key="2">
    <source>
        <dbReference type="Proteomes" id="UP000676194"/>
    </source>
</evidence>
<dbReference type="AlphaFoldDB" id="A0A8E6B2S6"/>